<dbReference type="FunFam" id="3.30.70.270:FF:000026">
    <property type="entry name" value="Transposon Ty3-G Gag-Pol polyprotein"/>
    <property type="match status" value="1"/>
</dbReference>
<sequence>MQFTVLHFGLQCAPAAFSRLMRKVFHGLSNVKNYIDDIIVYHATWDRHLEGIRSVLERLQSAGLTARPTKCLIAFPEVEFLGHKIGSGTLCPTTEKVEAIRSAETPQTKKQLRSFLGLAGFYRRYIPNFSAIANPRTDATKKGMPNKIQWDQPHERAFQAVKSCLSKSRVLRQPDFKKTFILATDASDTGVGAVLMQQHDDGKYPVA</sequence>
<protein>
    <submittedName>
        <fullName evidence="3">Pol polyprotein</fullName>
    </submittedName>
</protein>
<organism evidence="3 4">
    <name type="scientific">Plakobranchus ocellatus</name>
    <dbReference type="NCBI Taxonomy" id="259542"/>
    <lineage>
        <taxon>Eukaryota</taxon>
        <taxon>Metazoa</taxon>
        <taxon>Spiralia</taxon>
        <taxon>Lophotrochozoa</taxon>
        <taxon>Mollusca</taxon>
        <taxon>Gastropoda</taxon>
        <taxon>Heterobranchia</taxon>
        <taxon>Euthyneura</taxon>
        <taxon>Panpulmonata</taxon>
        <taxon>Sacoglossa</taxon>
        <taxon>Placobranchoidea</taxon>
        <taxon>Plakobranchidae</taxon>
        <taxon>Plakobranchus</taxon>
    </lineage>
</organism>
<dbReference type="PANTHER" id="PTHR33064">
    <property type="entry name" value="POL PROTEIN"/>
    <property type="match status" value="1"/>
</dbReference>
<feature type="domain" description="Reverse transcriptase" evidence="1">
    <location>
        <begin position="2"/>
        <end position="85"/>
    </location>
</feature>
<accession>A0AAV3Y084</accession>
<evidence type="ECO:0000259" key="2">
    <source>
        <dbReference type="Pfam" id="PF17919"/>
    </source>
</evidence>
<gene>
    <name evidence="3" type="ORF">PoB_000299500</name>
</gene>
<evidence type="ECO:0000313" key="3">
    <source>
        <dbReference type="EMBL" id="GFN76489.1"/>
    </source>
</evidence>
<dbReference type="InterPro" id="IPR000477">
    <property type="entry name" value="RT_dom"/>
</dbReference>
<dbReference type="InterPro" id="IPR041577">
    <property type="entry name" value="RT_RNaseH_2"/>
</dbReference>
<evidence type="ECO:0000313" key="4">
    <source>
        <dbReference type="Proteomes" id="UP000735302"/>
    </source>
</evidence>
<comment type="caution">
    <text evidence="3">The sequence shown here is derived from an EMBL/GenBank/DDBJ whole genome shotgun (WGS) entry which is preliminary data.</text>
</comment>
<dbReference type="InterPro" id="IPR051320">
    <property type="entry name" value="Viral_Replic_Matur_Polypro"/>
</dbReference>
<dbReference type="Proteomes" id="UP000735302">
    <property type="component" value="Unassembled WGS sequence"/>
</dbReference>
<dbReference type="Pfam" id="PF00078">
    <property type="entry name" value="RVT_1"/>
    <property type="match status" value="1"/>
</dbReference>
<dbReference type="Gene3D" id="3.30.70.270">
    <property type="match status" value="2"/>
</dbReference>
<dbReference type="SUPFAM" id="SSF56672">
    <property type="entry name" value="DNA/RNA polymerases"/>
    <property type="match status" value="1"/>
</dbReference>
<reference evidence="3 4" key="1">
    <citation type="journal article" date="2021" name="Elife">
        <title>Chloroplast acquisition without the gene transfer in kleptoplastic sea slugs, Plakobranchus ocellatus.</title>
        <authorList>
            <person name="Maeda T."/>
            <person name="Takahashi S."/>
            <person name="Yoshida T."/>
            <person name="Shimamura S."/>
            <person name="Takaki Y."/>
            <person name="Nagai Y."/>
            <person name="Toyoda A."/>
            <person name="Suzuki Y."/>
            <person name="Arimoto A."/>
            <person name="Ishii H."/>
            <person name="Satoh N."/>
            <person name="Nishiyama T."/>
            <person name="Hasebe M."/>
            <person name="Maruyama T."/>
            <person name="Minagawa J."/>
            <person name="Obokata J."/>
            <person name="Shigenobu S."/>
        </authorList>
    </citation>
    <scope>NUCLEOTIDE SEQUENCE [LARGE SCALE GENOMIC DNA]</scope>
</reference>
<dbReference type="FunFam" id="3.30.70.270:FF:000003">
    <property type="entry name" value="Transposon Ty3-G Gag-Pol polyprotein"/>
    <property type="match status" value="1"/>
</dbReference>
<dbReference type="AlphaFoldDB" id="A0AAV3Y084"/>
<feature type="domain" description="Reverse transcriptase/retrotransposon-derived protein RNase H-like" evidence="2">
    <location>
        <begin position="150"/>
        <end position="207"/>
    </location>
</feature>
<dbReference type="EMBL" id="BLXT01000396">
    <property type="protein sequence ID" value="GFN76489.1"/>
    <property type="molecule type" value="Genomic_DNA"/>
</dbReference>
<dbReference type="InterPro" id="IPR043502">
    <property type="entry name" value="DNA/RNA_pol_sf"/>
</dbReference>
<name>A0AAV3Y084_9GAST</name>
<dbReference type="InterPro" id="IPR043128">
    <property type="entry name" value="Rev_trsase/Diguanyl_cyclase"/>
</dbReference>
<proteinExistence type="predicted"/>
<dbReference type="CDD" id="cd01647">
    <property type="entry name" value="RT_LTR"/>
    <property type="match status" value="1"/>
</dbReference>
<evidence type="ECO:0000259" key="1">
    <source>
        <dbReference type="Pfam" id="PF00078"/>
    </source>
</evidence>
<keyword evidence="4" id="KW-1185">Reference proteome</keyword>
<dbReference type="PANTHER" id="PTHR33064:SF29">
    <property type="entry name" value="PEPTIDASE A2 DOMAIN-CONTAINING PROTEIN-RELATED"/>
    <property type="match status" value="1"/>
</dbReference>
<dbReference type="Pfam" id="PF17919">
    <property type="entry name" value="RT_RNaseH_2"/>
    <property type="match status" value="1"/>
</dbReference>